<dbReference type="SUPFAM" id="SSF51735">
    <property type="entry name" value="NAD(P)-binding Rossmann-fold domains"/>
    <property type="match status" value="1"/>
</dbReference>
<keyword evidence="3" id="KW-1185">Reference proteome</keyword>
<sequence>MRRTLILGGTAWLGGELARQAAARGDEVACLARGETGQVPDGVRLIRANRDAPDAYADVADSDWDVVVDVSRQPGQVRSAVEALADRARHWVFVSSCSVYADHSVVGADESAALLPALTGDHADVETYGEGKVACEEICVAGLGDRVTLARSGLIGGWGDGSDRFGYWPGRFALAADQPVLVPDADDMASQIIHVGDLAAWLLLAGEERLGGAYNVLGPTERLGDTLRLARDVGGHTGDVVRVPSSWLEEQGVGPYMGERSVPLWIPDPDWVGFSERTAAKAVAAGLVRRPTEETMRDALAYERELGLDRTQRRAGLTPQQERELLAAWA</sequence>
<dbReference type="EMBL" id="CP094970">
    <property type="protein sequence ID" value="UYM07226.1"/>
    <property type="molecule type" value="Genomic_DNA"/>
</dbReference>
<dbReference type="InterPro" id="IPR036291">
    <property type="entry name" value="NAD(P)-bd_dom_sf"/>
</dbReference>
<dbReference type="KEGG" id="sgrg:L0C25_09160"/>
<feature type="domain" description="NAD-dependent epimerase/dehydratase" evidence="1">
    <location>
        <begin position="5"/>
        <end position="216"/>
    </location>
</feature>
<protein>
    <submittedName>
        <fullName evidence="2">NAD-dependent epimerase/dehydratase family protein</fullName>
    </submittedName>
</protein>
<name>A0AA46YN86_9ACTN</name>
<dbReference type="InterPro" id="IPR001509">
    <property type="entry name" value="Epimerase_deHydtase"/>
</dbReference>
<proteinExistence type="predicted"/>
<dbReference type="PANTHER" id="PTHR48079">
    <property type="entry name" value="PROTEIN YEEZ"/>
    <property type="match status" value="1"/>
</dbReference>
<dbReference type="GO" id="GO:0005737">
    <property type="term" value="C:cytoplasm"/>
    <property type="evidence" value="ECO:0007669"/>
    <property type="project" value="TreeGrafter"/>
</dbReference>
<dbReference type="Pfam" id="PF01370">
    <property type="entry name" value="Epimerase"/>
    <property type="match status" value="1"/>
</dbReference>
<evidence type="ECO:0000313" key="3">
    <source>
        <dbReference type="Proteomes" id="UP001164390"/>
    </source>
</evidence>
<reference evidence="2" key="1">
    <citation type="submission" date="2022-01" db="EMBL/GenBank/DDBJ databases">
        <title>Nocardioidaceae gen. sp. A5X3R13.</title>
        <authorList>
            <person name="Lopez Marin M.A."/>
            <person name="Uhlik O."/>
        </authorList>
    </citation>
    <scope>NUCLEOTIDE SEQUENCE</scope>
    <source>
        <strain evidence="2">A5X3R13</strain>
    </source>
</reference>
<dbReference type="Proteomes" id="UP001164390">
    <property type="component" value="Chromosome"/>
</dbReference>
<organism evidence="2 3">
    <name type="scientific">Solicola gregarius</name>
    <dbReference type="NCBI Taxonomy" id="2908642"/>
    <lineage>
        <taxon>Bacteria</taxon>
        <taxon>Bacillati</taxon>
        <taxon>Actinomycetota</taxon>
        <taxon>Actinomycetes</taxon>
        <taxon>Propionibacteriales</taxon>
        <taxon>Nocardioidaceae</taxon>
        <taxon>Solicola</taxon>
    </lineage>
</organism>
<gene>
    <name evidence="2" type="ORF">L0C25_09160</name>
</gene>
<accession>A0AA46YN86</accession>
<dbReference type="PANTHER" id="PTHR48079:SF6">
    <property type="entry name" value="NAD(P)-BINDING DOMAIN-CONTAINING PROTEIN-RELATED"/>
    <property type="match status" value="1"/>
</dbReference>
<dbReference type="Gene3D" id="3.40.50.720">
    <property type="entry name" value="NAD(P)-binding Rossmann-like Domain"/>
    <property type="match status" value="1"/>
</dbReference>
<dbReference type="RefSeq" id="WP_271636181.1">
    <property type="nucleotide sequence ID" value="NZ_CP094970.1"/>
</dbReference>
<dbReference type="GO" id="GO:0004029">
    <property type="term" value="F:aldehyde dehydrogenase (NAD+) activity"/>
    <property type="evidence" value="ECO:0007669"/>
    <property type="project" value="TreeGrafter"/>
</dbReference>
<dbReference type="InterPro" id="IPR051783">
    <property type="entry name" value="NAD(P)-dependent_oxidoreduct"/>
</dbReference>
<dbReference type="AlphaFoldDB" id="A0AA46YN86"/>
<evidence type="ECO:0000313" key="2">
    <source>
        <dbReference type="EMBL" id="UYM07226.1"/>
    </source>
</evidence>
<evidence type="ECO:0000259" key="1">
    <source>
        <dbReference type="Pfam" id="PF01370"/>
    </source>
</evidence>